<dbReference type="OrthoDB" id="7812481at2759"/>
<dbReference type="Proteomes" id="UP000002282">
    <property type="component" value="Chromosome 2R"/>
</dbReference>
<dbReference type="HOGENOM" id="CLU_2906532_0_0_1"/>
<evidence type="ECO:0000313" key="2">
    <source>
        <dbReference type="EMBL" id="EDW90026.1"/>
    </source>
</evidence>
<dbReference type="KEGG" id="dya:Dyak_GE12867"/>
<accession>B4P7J1</accession>
<keyword evidence="1" id="KW-0732">Signal</keyword>
<evidence type="ECO:0008006" key="4">
    <source>
        <dbReference type="Google" id="ProtNLM"/>
    </source>
</evidence>
<proteinExistence type="predicted"/>
<sequence>MRPTLQTLISVLWLVYAFAWDNTDYNYHGIEFVDYADEGASSYSDESPDWDFFDFWRRLFDR</sequence>
<gene>
    <name evidence="2" type="primary">Dyak\GE12867</name>
    <name evidence="2" type="synonym">dyak_GLEANR_13085</name>
    <name evidence="2" type="synonym">GE12867</name>
    <name evidence="2" type="ORF">Dyak_GE12867</name>
</gene>
<dbReference type="PhylomeDB" id="B4P7J1"/>
<organism evidence="2 3">
    <name type="scientific">Drosophila yakuba</name>
    <name type="common">Fruit fly</name>
    <dbReference type="NCBI Taxonomy" id="7245"/>
    <lineage>
        <taxon>Eukaryota</taxon>
        <taxon>Metazoa</taxon>
        <taxon>Ecdysozoa</taxon>
        <taxon>Arthropoda</taxon>
        <taxon>Hexapoda</taxon>
        <taxon>Insecta</taxon>
        <taxon>Pterygota</taxon>
        <taxon>Neoptera</taxon>
        <taxon>Endopterygota</taxon>
        <taxon>Diptera</taxon>
        <taxon>Brachycera</taxon>
        <taxon>Muscomorpha</taxon>
        <taxon>Ephydroidea</taxon>
        <taxon>Drosophilidae</taxon>
        <taxon>Drosophila</taxon>
        <taxon>Sophophora</taxon>
    </lineage>
</organism>
<protein>
    <recommendedName>
        <fullName evidence="4">Drosophila melanogaster</fullName>
    </recommendedName>
</protein>
<feature type="chain" id="PRO_5002817556" description="Drosophila melanogaster" evidence="1">
    <location>
        <begin position="20"/>
        <end position="62"/>
    </location>
</feature>
<dbReference type="OMA" id="DFFEFWR"/>
<reference evidence="2 3" key="2">
    <citation type="journal article" date="2007" name="PLoS Biol.">
        <title>Principles of genome evolution in the Drosophila melanogaster species group.</title>
        <authorList>
            <person name="Ranz J.M."/>
            <person name="Maurin D."/>
            <person name="Chan Y.S."/>
            <person name="von Grotthuss M."/>
            <person name="Hillier L.W."/>
            <person name="Roote J."/>
            <person name="Ashburner M."/>
            <person name="Bergman C.M."/>
        </authorList>
    </citation>
    <scope>NUCLEOTIDE SEQUENCE [LARGE SCALE GENOMIC DNA]</scope>
    <source>
        <strain evidence="3">Tai18E2 / Tucson 14021-0261.01</strain>
    </source>
</reference>
<dbReference type="EMBL" id="CM000158">
    <property type="protein sequence ID" value="EDW90026.1"/>
    <property type="molecule type" value="Genomic_DNA"/>
</dbReference>
<feature type="signal peptide" evidence="1">
    <location>
        <begin position="1"/>
        <end position="19"/>
    </location>
</feature>
<reference evidence="2 3" key="1">
    <citation type="journal article" date="2007" name="Nature">
        <title>Evolution of genes and genomes on the Drosophila phylogeny.</title>
        <authorList>
            <consortium name="Drosophila 12 Genomes Consortium"/>
            <person name="Clark A.G."/>
            <person name="Eisen M.B."/>
            <person name="Smith D.R."/>
            <person name="Bergman C.M."/>
            <person name="Oliver B."/>
            <person name="Markow T.A."/>
            <person name="Kaufman T.C."/>
            <person name="Kellis M."/>
            <person name="Gelbart W."/>
            <person name="Iyer V.N."/>
            <person name="Pollard D.A."/>
            <person name="Sackton T.B."/>
            <person name="Larracuente A.M."/>
            <person name="Singh N.D."/>
            <person name="Abad J.P."/>
            <person name="Abt D.N."/>
            <person name="Adryan B."/>
            <person name="Aguade M."/>
            <person name="Akashi H."/>
            <person name="Anderson W.W."/>
            <person name="Aquadro C.F."/>
            <person name="Ardell D.H."/>
            <person name="Arguello R."/>
            <person name="Artieri C.G."/>
            <person name="Barbash D.A."/>
            <person name="Barker D."/>
            <person name="Barsanti P."/>
            <person name="Batterham P."/>
            <person name="Batzoglou S."/>
            <person name="Begun D."/>
            <person name="Bhutkar A."/>
            <person name="Blanco E."/>
            <person name="Bosak S.A."/>
            <person name="Bradley R.K."/>
            <person name="Brand A.D."/>
            <person name="Brent M.R."/>
            <person name="Brooks A.N."/>
            <person name="Brown R.H."/>
            <person name="Butlin R.K."/>
            <person name="Caggese C."/>
            <person name="Calvi B.R."/>
            <person name="Bernardo de Carvalho A."/>
            <person name="Caspi A."/>
            <person name="Castrezana S."/>
            <person name="Celniker S.E."/>
            <person name="Chang J.L."/>
            <person name="Chapple C."/>
            <person name="Chatterji S."/>
            <person name="Chinwalla A."/>
            <person name="Civetta A."/>
            <person name="Clifton S.W."/>
            <person name="Comeron J.M."/>
            <person name="Costello J.C."/>
            <person name="Coyne J.A."/>
            <person name="Daub J."/>
            <person name="David R.G."/>
            <person name="Delcher A.L."/>
            <person name="Delehaunty K."/>
            <person name="Do C.B."/>
            <person name="Ebling H."/>
            <person name="Edwards K."/>
            <person name="Eickbush T."/>
            <person name="Evans J.D."/>
            <person name="Filipski A."/>
            <person name="Findeiss S."/>
            <person name="Freyhult E."/>
            <person name="Fulton L."/>
            <person name="Fulton R."/>
            <person name="Garcia A.C."/>
            <person name="Gardiner A."/>
            <person name="Garfield D.A."/>
            <person name="Garvin B.E."/>
            <person name="Gibson G."/>
            <person name="Gilbert D."/>
            <person name="Gnerre S."/>
            <person name="Godfrey J."/>
            <person name="Good R."/>
            <person name="Gotea V."/>
            <person name="Gravely B."/>
            <person name="Greenberg A.J."/>
            <person name="Griffiths-Jones S."/>
            <person name="Gross S."/>
            <person name="Guigo R."/>
            <person name="Gustafson E.A."/>
            <person name="Haerty W."/>
            <person name="Hahn M.W."/>
            <person name="Halligan D.L."/>
            <person name="Halpern A.L."/>
            <person name="Halter G.M."/>
            <person name="Han M.V."/>
            <person name="Heger A."/>
            <person name="Hillier L."/>
            <person name="Hinrichs A.S."/>
            <person name="Holmes I."/>
            <person name="Hoskins R.A."/>
            <person name="Hubisz M.J."/>
            <person name="Hultmark D."/>
            <person name="Huntley M.A."/>
            <person name="Jaffe D.B."/>
            <person name="Jagadeeshan S."/>
            <person name="Jeck W.R."/>
            <person name="Johnson J."/>
            <person name="Jones C.D."/>
            <person name="Jordan W.C."/>
            <person name="Karpen G.H."/>
            <person name="Kataoka E."/>
            <person name="Keightley P.D."/>
            <person name="Kheradpour P."/>
            <person name="Kirkness E.F."/>
            <person name="Koerich L.B."/>
            <person name="Kristiansen K."/>
            <person name="Kudrna D."/>
            <person name="Kulathinal R.J."/>
            <person name="Kumar S."/>
            <person name="Kwok R."/>
            <person name="Lander E."/>
            <person name="Langley C.H."/>
            <person name="Lapoint R."/>
            <person name="Lazzaro B.P."/>
            <person name="Lee S.J."/>
            <person name="Levesque L."/>
            <person name="Li R."/>
            <person name="Lin C.F."/>
            <person name="Lin M.F."/>
            <person name="Lindblad-Toh K."/>
            <person name="Llopart A."/>
            <person name="Long M."/>
            <person name="Low L."/>
            <person name="Lozovsky E."/>
            <person name="Lu J."/>
            <person name="Luo M."/>
            <person name="Machado C.A."/>
            <person name="Makalowski W."/>
            <person name="Marzo M."/>
            <person name="Matsuda M."/>
            <person name="Matzkin L."/>
            <person name="McAllister B."/>
            <person name="McBride C.S."/>
            <person name="McKernan B."/>
            <person name="McKernan K."/>
            <person name="Mendez-Lago M."/>
            <person name="Minx P."/>
            <person name="Mollenhauer M.U."/>
            <person name="Montooth K."/>
            <person name="Mount S.M."/>
            <person name="Mu X."/>
            <person name="Myers E."/>
            <person name="Negre B."/>
            <person name="Newfeld S."/>
            <person name="Nielsen R."/>
            <person name="Noor M.A."/>
            <person name="O'Grady P."/>
            <person name="Pachter L."/>
            <person name="Papaceit M."/>
            <person name="Parisi M.J."/>
            <person name="Parisi M."/>
            <person name="Parts L."/>
            <person name="Pedersen J.S."/>
            <person name="Pesole G."/>
            <person name="Phillippy A.M."/>
            <person name="Ponting C.P."/>
            <person name="Pop M."/>
            <person name="Porcelli D."/>
            <person name="Powell J.R."/>
            <person name="Prohaska S."/>
            <person name="Pruitt K."/>
            <person name="Puig M."/>
            <person name="Quesneville H."/>
            <person name="Ram K.R."/>
            <person name="Rand D."/>
            <person name="Rasmussen M.D."/>
            <person name="Reed L.K."/>
            <person name="Reenan R."/>
            <person name="Reily A."/>
            <person name="Remington K.A."/>
            <person name="Rieger T.T."/>
            <person name="Ritchie M.G."/>
            <person name="Robin C."/>
            <person name="Rogers Y.H."/>
            <person name="Rohde C."/>
            <person name="Rozas J."/>
            <person name="Rubenfield M.J."/>
            <person name="Ruiz A."/>
            <person name="Russo S."/>
            <person name="Salzberg S.L."/>
            <person name="Sanchez-Gracia A."/>
            <person name="Saranga D.J."/>
            <person name="Sato H."/>
            <person name="Schaeffer S.W."/>
            <person name="Schatz M.C."/>
            <person name="Schlenke T."/>
            <person name="Schwartz R."/>
            <person name="Segarra C."/>
            <person name="Singh R.S."/>
            <person name="Sirot L."/>
            <person name="Sirota M."/>
            <person name="Sisneros N.B."/>
            <person name="Smith C.D."/>
            <person name="Smith T.F."/>
            <person name="Spieth J."/>
            <person name="Stage D.E."/>
            <person name="Stark A."/>
            <person name="Stephan W."/>
            <person name="Strausberg R.L."/>
            <person name="Strempel S."/>
            <person name="Sturgill D."/>
            <person name="Sutton G."/>
            <person name="Sutton G.G."/>
            <person name="Tao W."/>
            <person name="Teichmann S."/>
            <person name="Tobari Y.N."/>
            <person name="Tomimura Y."/>
            <person name="Tsolas J.M."/>
            <person name="Valente V.L."/>
            <person name="Venter E."/>
            <person name="Venter J.C."/>
            <person name="Vicario S."/>
            <person name="Vieira F.G."/>
            <person name="Vilella A.J."/>
            <person name="Villasante A."/>
            <person name="Walenz B."/>
            <person name="Wang J."/>
            <person name="Wasserman M."/>
            <person name="Watts T."/>
            <person name="Wilson D."/>
            <person name="Wilson R.K."/>
            <person name="Wing R.A."/>
            <person name="Wolfner M.F."/>
            <person name="Wong A."/>
            <person name="Wong G.K."/>
            <person name="Wu C.I."/>
            <person name="Wu G."/>
            <person name="Yamamoto D."/>
            <person name="Yang H.P."/>
            <person name="Yang S.P."/>
            <person name="Yorke J.A."/>
            <person name="Yoshida K."/>
            <person name="Zdobnov E."/>
            <person name="Zhang P."/>
            <person name="Zhang Y."/>
            <person name="Zimin A.V."/>
            <person name="Baldwin J."/>
            <person name="Abdouelleil A."/>
            <person name="Abdulkadir J."/>
            <person name="Abebe A."/>
            <person name="Abera B."/>
            <person name="Abreu J."/>
            <person name="Acer S.C."/>
            <person name="Aftuck L."/>
            <person name="Alexander A."/>
            <person name="An P."/>
            <person name="Anderson E."/>
            <person name="Anderson S."/>
            <person name="Arachi H."/>
            <person name="Azer M."/>
            <person name="Bachantsang P."/>
            <person name="Barry A."/>
            <person name="Bayul T."/>
            <person name="Berlin A."/>
            <person name="Bessette D."/>
            <person name="Bloom T."/>
            <person name="Blye J."/>
            <person name="Boguslavskiy L."/>
            <person name="Bonnet C."/>
            <person name="Boukhgalter B."/>
            <person name="Bourzgui I."/>
            <person name="Brown A."/>
            <person name="Cahill P."/>
            <person name="Channer S."/>
            <person name="Cheshatsang Y."/>
            <person name="Chuda L."/>
            <person name="Citroen M."/>
            <person name="Collymore A."/>
            <person name="Cooke P."/>
            <person name="Costello M."/>
            <person name="D'Aco K."/>
            <person name="Daza R."/>
            <person name="De Haan G."/>
            <person name="DeGray S."/>
            <person name="DeMaso C."/>
            <person name="Dhargay N."/>
            <person name="Dooley K."/>
            <person name="Dooley E."/>
            <person name="Doricent M."/>
            <person name="Dorje P."/>
            <person name="Dorjee K."/>
            <person name="Dupes A."/>
            <person name="Elong R."/>
            <person name="Falk J."/>
            <person name="Farina A."/>
            <person name="Faro S."/>
            <person name="Ferguson D."/>
            <person name="Fisher S."/>
            <person name="Foley C.D."/>
            <person name="Franke A."/>
            <person name="Friedrich D."/>
            <person name="Gadbois L."/>
            <person name="Gearin G."/>
            <person name="Gearin C.R."/>
            <person name="Giannoukos G."/>
            <person name="Goode T."/>
            <person name="Graham J."/>
            <person name="Grandbois E."/>
            <person name="Grewal S."/>
            <person name="Gyaltsen K."/>
            <person name="Hafez N."/>
            <person name="Hagos B."/>
            <person name="Hall J."/>
            <person name="Henson C."/>
            <person name="Hollinger A."/>
            <person name="Honan T."/>
            <person name="Huard M.D."/>
            <person name="Hughes L."/>
            <person name="Hurhula B."/>
            <person name="Husby M.E."/>
            <person name="Kamat A."/>
            <person name="Kanga B."/>
            <person name="Kashin S."/>
            <person name="Khazanovich D."/>
            <person name="Kisner P."/>
            <person name="Lance K."/>
            <person name="Lara M."/>
            <person name="Lee W."/>
            <person name="Lennon N."/>
            <person name="Letendre F."/>
            <person name="LeVine R."/>
            <person name="Lipovsky A."/>
            <person name="Liu X."/>
            <person name="Liu J."/>
            <person name="Liu S."/>
            <person name="Lokyitsang T."/>
            <person name="Lokyitsang Y."/>
            <person name="Lubonja R."/>
            <person name="Lui A."/>
            <person name="MacDonald P."/>
            <person name="Magnisalis V."/>
            <person name="Maru K."/>
            <person name="Matthews C."/>
            <person name="McCusker W."/>
            <person name="McDonough S."/>
            <person name="Mehta T."/>
            <person name="Meldrim J."/>
            <person name="Meneus L."/>
            <person name="Mihai O."/>
            <person name="Mihalev A."/>
            <person name="Mihova T."/>
            <person name="Mittelman R."/>
            <person name="Mlenga V."/>
            <person name="Montmayeur A."/>
            <person name="Mulrain L."/>
            <person name="Navidi A."/>
            <person name="Naylor J."/>
            <person name="Negash T."/>
            <person name="Nguyen T."/>
            <person name="Nguyen N."/>
            <person name="Nicol R."/>
            <person name="Norbu C."/>
            <person name="Norbu N."/>
            <person name="Novod N."/>
            <person name="O'Neill B."/>
            <person name="Osman S."/>
            <person name="Markiewicz E."/>
            <person name="Oyono O.L."/>
            <person name="Patti C."/>
            <person name="Phunkhang P."/>
            <person name="Pierre F."/>
            <person name="Priest M."/>
            <person name="Raghuraman S."/>
            <person name="Rege F."/>
            <person name="Reyes R."/>
            <person name="Rise C."/>
            <person name="Rogov P."/>
            <person name="Ross K."/>
            <person name="Ryan E."/>
            <person name="Settipalli S."/>
            <person name="Shea T."/>
            <person name="Sherpa N."/>
            <person name="Shi L."/>
            <person name="Shih D."/>
            <person name="Sparrow T."/>
            <person name="Spaulding J."/>
            <person name="Stalker J."/>
            <person name="Stange-Thomann N."/>
            <person name="Stavropoulos S."/>
            <person name="Stone C."/>
            <person name="Strader C."/>
            <person name="Tesfaye S."/>
            <person name="Thomson T."/>
            <person name="Thoulutsang Y."/>
            <person name="Thoulutsang D."/>
            <person name="Topham K."/>
            <person name="Topping I."/>
            <person name="Tsamla T."/>
            <person name="Vassiliev H."/>
            <person name="Vo A."/>
            <person name="Wangchuk T."/>
            <person name="Wangdi T."/>
            <person name="Weiand M."/>
            <person name="Wilkinson J."/>
            <person name="Wilson A."/>
            <person name="Yadav S."/>
            <person name="Young G."/>
            <person name="Yu Q."/>
            <person name="Zembek L."/>
            <person name="Zhong D."/>
            <person name="Zimmer A."/>
            <person name="Zwirko Z."/>
            <person name="Jaffe D.B."/>
            <person name="Alvarez P."/>
            <person name="Brockman W."/>
            <person name="Butler J."/>
            <person name="Chin C."/>
            <person name="Gnerre S."/>
            <person name="Grabherr M."/>
            <person name="Kleber M."/>
            <person name="Mauceli E."/>
            <person name="MacCallum I."/>
        </authorList>
    </citation>
    <scope>NUCLEOTIDE SEQUENCE [LARGE SCALE GENOMIC DNA]</scope>
    <source>
        <strain evidence="3">Tai18E2 / Tucson 14021-0261.01</strain>
    </source>
</reference>
<dbReference type="AlphaFoldDB" id="B4P7J1"/>
<evidence type="ECO:0000256" key="1">
    <source>
        <dbReference type="SAM" id="SignalP"/>
    </source>
</evidence>
<evidence type="ECO:0000313" key="3">
    <source>
        <dbReference type="Proteomes" id="UP000002282"/>
    </source>
</evidence>
<name>B4P7J1_DROYA</name>
<keyword evidence="3" id="KW-1185">Reference proteome</keyword>